<dbReference type="CDD" id="cd00093">
    <property type="entry name" value="HTH_XRE"/>
    <property type="match status" value="1"/>
</dbReference>
<dbReference type="InterPro" id="IPR001387">
    <property type="entry name" value="Cro/C1-type_HTH"/>
</dbReference>
<dbReference type="HOGENOM" id="CLU_905294_0_0_9"/>
<accession>F6B2S6</accession>
<evidence type="ECO:0008006" key="3">
    <source>
        <dbReference type="Google" id="ProtNLM"/>
    </source>
</evidence>
<name>F6B2S6_DESCC</name>
<evidence type="ECO:0000313" key="1">
    <source>
        <dbReference type="EMBL" id="AEF95034.1"/>
    </source>
</evidence>
<organism evidence="1 2">
    <name type="scientific">Desulfotomaculum nigrificans (strain DSM 14880 / VKM B-2319 / CO-1-SRB)</name>
    <name type="common">Desulfotomaculum carboxydivorans</name>
    <dbReference type="NCBI Taxonomy" id="868595"/>
    <lineage>
        <taxon>Bacteria</taxon>
        <taxon>Bacillati</taxon>
        <taxon>Bacillota</taxon>
        <taxon>Clostridia</taxon>
        <taxon>Eubacteriales</taxon>
        <taxon>Desulfotomaculaceae</taxon>
        <taxon>Desulfotomaculum</taxon>
    </lineage>
</organism>
<dbReference type="EMBL" id="CP002736">
    <property type="protein sequence ID" value="AEF95034.1"/>
    <property type="molecule type" value="Genomic_DNA"/>
</dbReference>
<dbReference type="KEGG" id="dca:Desca_2195"/>
<gene>
    <name evidence="1" type="ordered locus">Desca_2195</name>
</gene>
<reference evidence="1 2" key="1">
    <citation type="submission" date="2011-05" db="EMBL/GenBank/DDBJ databases">
        <title>Complete sequence of Desulfotomaculum carboxydivorans CO-1-SRB.</title>
        <authorList>
            <consortium name="US DOE Joint Genome Institute"/>
            <person name="Lucas S."/>
            <person name="Han J."/>
            <person name="Lapidus A."/>
            <person name="Cheng J.-F."/>
            <person name="Goodwin L."/>
            <person name="Pitluck S."/>
            <person name="Peters L."/>
            <person name="Mikhailova N."/>
            <person name="Lu M."/>
            <person name="Han C."/>
            <person name="Tapia R."/>
            <person name="Land M."/>
            <person name="Hauser L."/>
            <person name="Kyrpides N."/>
            <person name="Ivanova N."/>
            <person name="Pagani I."/>
            <person name="Stams A."/>
            <person name="Plugge C."/>
            <person name="Muyzer G."/>
            <person name="Kuever J."/>
            <person name="Parshina S."/>
            <person name="Ivanova A."/>
            <person name="Nazina T."/>
            <person name="Woyke T."/>
        </authorList>
    </citation>
    <scope>NUCLEOTIDE SEQUENCE [LARGE SCALE GENOMIC DNA]</scope>
    <source>
        <strain evidence="2">DSM 14880 / VKM B-2319 / CO-1-SRB</strain>
    </source>
</reference>
<sequence length="307" mass="35044">MPVPVFVRLSYLRHNLGIPISEAAQKLGISQSYLFELEEFTKAAEPYISLHKKKPCSFAETIREYARFLSSSLKSPLAFSDFELRNIGELLLADSFFHSILRYISNIFVSLPLTSNEKGNILPAYSDFYKRFIYKVICPAEENVIYAPNDPSAAEAIHYIFTRAFTKGTRRRKKIIEATYIPFAQGALPSSPIGKFECGGHPFYQGVLYASVENHPRQLPYFVYLLLYICIKKIHVNLSSPFNEWPIPIPSDLLKTLKEMPENAPPVNDAFVLLTPSKEITVFFKSILSYRSDHFFVEGDLLTFNTK</sequence>
<protein>
    <recommendedName>
        <fullName evidence="3">Helix-turn-helix domain protein</fullName>
    </recommendedName>
</protein>
<proteinExistence type="predicted"/>
<dbReference type="AlphaFoldDB" id="F6B2S6"/>
<evidence type="ECO:0000313" key="2">
    <source>
        <dbReference type="Proteomes" id="UP000009226"/>
    </source>
</evidence>
<dbReference type="Proteomes" id="UP000009226">
    <property type="component" value="Chromosome"/>
</dbReference>
<dbReference type="eggNOG" id="ENOG502ZIKI">
    <property type="taxonomic scope" value="Bacteria"/>
</dbReference>
<dbReference type="RefSeq" id="WP_013810607.1">
    <property type="nucleotide sequence ID" value="NC_015565.1"/>
</dbReference>
<keyword evidence="2" id="KW-1185">Reference proteome</keyword>
<dbReference type="STRING" id="868595.Desca_2195"/>